<dbReference type="GeneTree" id="ENSGT00940000160378"/>
<proteinExistence type="predicted"/>
<dbReference type="Gene3D" id="2.60.120.200">
    <property type="match status" value="2"/>
</dbReference>
<dbReference type="InterPro" id="IPR013320">
    <property type="entry name" value="ConA-like_dom_sf"/>
</dbReference>
<feature type="domain" description="Galectin" evidence="4">
    <location>
        <begin position="115"/>
        <end position="254"/>
    </location>
</feature>
<keyword evidence="1 3" id="KW-0430">Lectin</keyword>
<dbReference type="InterPro" id="IPR044156">
    <property type="entry name" value="Galectin-like"/>
</dbReference>
<dbReference type="CDD" id="cd00070">
    <property type="entry name" value="GLECT"/>
    <property type="match status" value="1"/>
</dbReference>
<dbReference type="PANTHER" id="PTHR11346">
    <property type="entry name" value="GALECTIN"/>
    <property type="match status" value="1"/>
</dbReference>
<dbReference type="Ensembl" id="ENSTMTT00000007541.1">
    <property type="protein sequence ID" value="ENSTMTP00000007295.1"/>
    <property type="gene ID" value="ENSTMTG00000005159.1"/>
</dbReference>
<keyword evidence="2" id="KW-0677">Repeat</keyword>
<dbReference type="FunFam" id="2.60.120.200:FF:000124">
    <property type="entry name" value="Galectin-4"/>
    <property type="match status" value="1"/>
</dbReference>
<dbReference type="InterPro" id="IPR001079">
    <property type="entry name" value="Galectin_CRD"/>
</dbReference>
<reference evidence="5" key="1">
    <citation type="submission" date="2025-08" db="UniProtKB">
        <authorList>
            <consortium name="Ensembl"/>
        </authorList>
    </citation>
    <scope>IDENTIFICATION</scope>
</reference>
<dbReference type="PANTHER" id="PTHR11346:SF32">
    <property type="entry name" value="GALECTIN-4"/>
    <property type="match status" value="1"/>
</dbReference>
<dbReference type="Proteomes" id="UP000472274">
    <property type="component" value="Unplaced"/>
</dbReference>
<dbReference type="GO" id="GO:0030246">
    <property type="term" value="F:carbohydrate binding"/>
    <property type="evidence" value="ECO:0007669"/>
    <property type="project" value="UniProtKB-UniRule"/>
</dbReference>
<dbReference type="AlphaFoldDB" id="A0A674IER1"/>
<evidence type="ECO:0000256" key="1">
    <source>
        <dbReference type="ARBA" id="ARBA00022734"/>
    </source>
</evidence>
<evidence type="ECO:0000313" key="6">
    <source>
        <dbReference type="Proteomes" id="UP000472274"/>
    </source>
</evidence>
<feature type="domain" description="Galectin" evidence="4">
    <location>
        <begin position="1"/>
        <end position="90"/>
    </location>
</feature>
<sequence>AGTDSEGPDPAPVPPNTAWAWARQFRVNFSCGPEKGADIALHFNPRFDSGDKIVLNSFQQGKWAKEEHKHDMPFHKGQHFEMVFNITPEEGEPFQPCNLSPCNPPYIVFVSQGMQPNMPPTSLPVSKLGPGEEMQPPLGRGGSSLVLCLPSFCINFKMGYSKDIALHINPRLNEKRVIRNSFLNGKWGSEERELPHNPFQPGQYFELSIRCGNGRFKVFANGQPLFDYNHRFREFQRIDTLEINGDVVLSYVQF</sequence>
<organism evidence="5 6">
    <name type="scientific">Terrapene triunguis</name>
    <name type="common">Three-toed box turtle</name>
    <dbReference type="NCBI Taxonomy" id="2587831"/>
    <lineage>
        <taxon>Eukaryota</taxon>
        <taxon>Metazoa</taxon>
        <taxon>Chordata</taxon>
        <taxon>Craniata</taxon>
        <taxon>Vertebrata</taxon>
        <taxon>Euteleostomi</taxon>
        <taxon>Archelosauria</taxon>
        <taxon>Testudinata</taxon>
        <taxon>Testudines</taxon>
        <taxon>Cryptodira</taxon>
        <taxon>Durocryptodira</taxon>
        <taxon>Testudinoidea</taxon>
        <taxon>Emydidae</taxon>
        <taxon>Terrapene</taxon>
    </lineage>
</organism>
<evidence type="ECO:0000256" key="2">
    <source>
        <dbReference type="ARBA" id="ARBA00022737"/>
    </source>
</evidence>
<dbReference type="PROSITE" id="PS51304">
    <property type="entry name" value="GALECTIN"/>
    <property type="match status" value="2"/>
</dbReference>
<protein>
    <recommendedName>
        <fullName evidence="3">Galectin</fullName>
    </recommendedName>
</protein>
<accession>A0A674IER1</accession>
<evidence type="ECO:0000259" key="4">
    <source>
        <dbReference type="PROSITE" id="PS51304"/>
    </source>
</evidence>
<dbReference type="SMART" id="SM00276">
    <property type="entry name" value="GLECT"/>
    <property type="match status" value="2"/>
</dbReference>
<evidence type="ECO:0000313" key="5">
    <source>
        <dbReference type="Ensembl" id="ENSTMTP00000007295.1"/>
    </source>
</evidence>
<dbReference type="SMART" id="SM00908">
    <property type="entry name" value="Gal-bind_lectin"/>
    <property type="match status" value="2"/>
</dbReference>
<dbReference type="SUPFAM" id="SSF49899">
    <property type="entry name" value="Concanavalin A-like lectins/glucanases"/>
    <property type="match status" value="2"/>
</dbReference>
<reference evidence="5" key="2">
    <citation type="submission" date="2025-09" db="UniProtKB">
        <authorList>
            <consortium name="Ensembl"/>
        </authorList>
    </citation>
    <scope>IDENTIFICATION</scope>
</reference>
<keyword evidence="6" id="KW-1185">Reference proteome</keyword>
<name>A0A674IER1_9SAUR</name>
<dbReference type="Pfam" id="PF00337">
    <property type="entry name" value="Gal-bind_lectin"/>
    <property type="match status" value="2"/>
</dbReference>
<evidence type="ECO:0000256" key="3">
    <source>
        <dbReference type="RuleBase" id="RU102079"/>
    </source>
</evidence>